<dbReference type="HOGENOM" id="CLU_1326400_0_0_1"/>
<protein>
    <submittedName>
        <fullName evidence="1">Uncharacterized protein</fullName>
    </submittedName>
</protein>
<gene>
    <name evidence="1" type="ORF">FOMPIDRAFT_1018510</name>
</gene>
<reference evidence="1 2" key="1">
    <citation type="journal article" date="2012" name="Science">
        <title>The Paleozoic origin of enzymatic lignin decomposition reconstructed from 31 fungal genomes.</title>
        <authorList>
            <person name="Floudas D."/>
            <person name="Binder M."/>
            <person name="Riley R."/>
            <person name="Barry K."/>
            <person name="Blanchette R.A."/>
            <person name="Henrissat B."/>
            <person name="Martinez A.T."/>
            <person name="Otillar R."/>
            <person name="Spatafora J.W."/>
            <person name="Yadav J.S."/>
            <person name="Aerts A."/>
            <person name="Benoit I."/>
            <person name="Boyd A."/>
            <person name="Carlson A."/>
            <person name="Copeland A."/>
            <person name="Coutinho P.M."/>
            <person name="de Vries R.P."/>
            <person name="Ferreira P."/>
            <person name="Findley K."/>
            <person name="Foster B."/>
            <person name="Gaskell J."/>
            <person name="Glotzer D."/>
            <person name="Gorecki P."/>
            <person name="Heitman J."/>
            <person name="Hesse C."/>
            <person name="Hori C."/>
            <person name="Igarashi K."/>
            <person name="Jurgens J.A."/>
            <person name="Kallen N."/>
            <person name="Kersten P."/>
            <person name="Kohler A."/>
            <person name="Kuees U."/>
            <person name="Kumar T.K.A."/>
            <person name="Kuo A."/>
            <person name="LaButti K."/>
            <person name="Larrondo L.F."/>
            <person name="Lindquist E."/>
            <person name="Ling A."/>
            <person name="Lombard V."/>
            <person name="Lucas S."/>
            <person name="Lundell T."/>
            <person name="Martin R."/>
            <person name="McLaughlin D.J."/>
            <person name="Morgenstern I."/>
            <person name="Morin E."/>
            <person name="Murat C."/>
            <person name="Nagy L.G."/>
            <person name="Nolan M."/>
            <person name="Ohm R.A."/>
            <person name="Patyshakuliyeva A."/>
            <person name="Rokas A."/>
            <person name="Ruiz-Duenas F.J."/>
            <person name="Sabat G."/>
            <person name="Salamov A."/>
            <person name="Samejima M."/>
            <person name="Schmutz J."/>
            <person name="Slot J.C."/>
            <person name="St John F."/>
            <person name="Stenlid J."/>
            <person name="Sun H."/>
            <person name="Sun S."/>
            <person name="Syed K."/>
            <person name="Tsang A."/>
            <person name="Wiebenga A."/>
            <person name="Young D."/>
            <person name="Pisabarro A."/>
            <person name="Eastwood D.C."/>
            <person name="Martin F."/>
            <person name="Cullen D."/>
            <person name="Grigoriev I.V."/>
            <person name="Hibbett D.S."/>
        </authorList>
    </citation>
    <scope>NUCLEOTIDE SEQUENCE</scope>
    <source>
        <strain evidence="2">FP-58527</strain>
    </source>
</reference>
<name>S8DV60_FOMSC</name>
<sequence length="207" mass="22792">MRASMPLAYTSVPAASSHCVEDLHLLSKANSSIERCGQRTCFAAGYVPDIVYCNPKEISLLAGISLECLISTDVTKLAASMALGLQDMTICSATNTVAVQVQTNAIFKEMRTMQCPLHASHVDSIPVRLDYKGRRMNVAQFCKHIAWDVYTMLHECPLCMKLLSRLGRRGIPSCELFLVSLEYVGDTTVKARIECPMSKPKVPPQAH</sequence>
<dbReference type="Proteomes" id="UP000015241">
    <property type="component" value="Unassembled WGS sequence"/>
</dbReference>
<evidence type="ECO:0000313" key="1">
    <source>
        <dbReference type="EMBL" id="EPS97046.1"/>
    </source>
</evidence>
<accession>S8DV60</accession>
<evidence type="ECO:0000313" key="2">
    <source>
        <dbReference type="Proteomes" id="UP000015241"/>
    </source>
</evidence>
<keyword evidence="2" id="KW-1185">Reference proteome</keyword>
<proteinExistence type="predicted"/>
<organism evidence="1 2">
    <name type="scientific">Fomitopsis schrenkii</name>
    <name type="common">Brown rot fungus</name>
    <dbReference type="NCBI Taxonomy" id="2126942"/>
    <lineage>
        <taxon>Eukaryota</taxon>
        <taxon>Fungi</taxon>
        <taxon>Dikarya</taxon>
        <taxon>Basidiomycota</taxon>
        <taxon>Agaricomycotina</taxon>
        <taxon>Agaricomycetes</taxon>
        <taxon>Polyporales</taxon>
        <taxon>Fomitopsis</taxon>
    </lineage>
</organism>
<dbReference type="EMBL" id="KE504180">
    <property type="protein sequence ID" value="EPS97046.1"/>
    <property type="molecule type" value="Genomic_DNA"/>
</dbReference>
<dbReference type="InParanoid" id="S8DV60"/>
<dbReference type="AlphaFoldDB" id="S8DV60"/>